<dbReference type="Gene3D" id="1.20.140.10">
    <property type="entry name" value="Butyryl-CoA Dehydrogenase, subunit A, domain 3"/>
    <property type="match status" value="1"/>
</dbReference>
<evidence type="ECO:0000256" key="1">
    <source>
        <dbReference type="ARBA" id="ARBA00001974"/>
    </source>
</evidence>
<dbReference type="InterPro" id="IPR037069">
    <property type="entry name" value="AcylCoA_DH/ox_N_sf"/>
</dbReference>
<dbReference type="SUPFAM" id="SSF47203">
    <property type="entry name" value="Acyl-CoA dehydrogenase C-terminal domain-like"/>
    <property type="match status" value="1"/>
</dbReference>
<keyword evidence="5" id="KW-0560">Oxidoreductase</keyword>
<comment type="similarity">
    <text evidence="2">Belongs to the acyl-CoA dehydrogenase family.</text>
</comment>
<dbReference type="AlphaFoldDB" id="A0A6J6A0D7"/>
<evidence type="ECO:0000256" key="4">
    <source>
        <dbReference type="ARBA" id="ARBA00022827"/>
    </source>
</evidence>
<evidence type="ECO:0000256" key="2">
    <source>
        <dbReference type="ARBA" id="ARBA00009347"/>
    </source>
</evidence>
<dbReference type="EMBL" id="CAESAN010000083">
    <property type="protein sequence ID" value="CAB4345153.1"/>
    <property type="molecule type" value="Genomic_DNA"/>
</dbReference>
<dbReference type="GO" id="GO:0003995">
    <property type="term" value="F:acyl-CoA dehydrogenase activity"/>
    <property type="evidence" value="ECO:0007669"/>
    <property type="project" value="TreeGrafter"/>
</dbReference>
<feature type="domain" description="Acyl-CoA dehydrogenase/oxidase N-terminal" evidence="7">
    <location>
        <begin position="6"/>
        <end position="118"/>
    </location>
</feature>
<evidence type="ECO:0000313" key="8">
    <source>
        <dbReference type="EMBL" id="CAB4345153.1"/>
    </source>
</evidence>
<evidence type="ECO:0000256" key="5">
    <source>
        <dbReference type="ARBA" id="ARBA00023002"/>
    </source>
</evidence>
<dbReference type="PANTHER" id="PTHR43884">
    <property type="entry name" value="ACYL-COA DEHYDROGENASE"/>
    <property type="match status" value="1"/>
</dbReference>
<feature type="domain" description="Acyl-CoA dehydrogenase/oxidase C-terminal" evidence="6">
    <location>
        <begin position="236"/>
        <end position="369"/>
    </location>
</feature>
<keyword evidence="3" id="KW-0285">Flavoprotein</keyword>
<dbReference type="PANTHER" id="PTHR43884:SF20">
    <property type="entry name" value="ACYL-COA DEHYDROGENASE FADE28"/>
    <property type="match status" value="1"/>
</dbReference>
<organism evidence="8">
    <name type="scientific">freshwater metagenome</name>
    <dbReference type="NCBI Taxonomy" id="449393"/>
    <lineage>
        <taxon>unclassified sequences</taxon>
        <taxon>metagenomes</taxon>
        <taxon>ecological metagenomes</taxon>
    </lineage>
</organism>
<sequence>MNLGLSDEQEFLRDAAADAFSRVKTIEAAREAIEDESAMPDMWPTAAEAGWLGLLVSEENGGAGLGAYDAMLIAQEAGKVLAGVPLLGALPASMLLDMGGSDKTEAVASGELKAAWLPACPPSSIEPRWTVDPVEGMARPDAPAATVDGDSVSFTGTVGWAPDAGEAELLVVIGVDSDGNPVAGAVEAGAAGVTVNADWRYDATRRLASVTLDGATGAKLDLDAEQIARAYYLVQALIAAESVGTMETALEVSLEYAKERYTFGRAIGSYQAVKHGIVEMLRRLENSKSLCIYAGFAFSDKPEEIAYAASCARSVAGGGLDFTARQQIAVHGGIGATWEHDAPLTFRRAQLNRRLVGGHGSATDRVADELLNGRGPVATVA</sequence>
<dbReference type="SUPFAM" id="SSF56645">
    <property type="entry name" value="Acyl-CoA dehydrogenase NM domain-like"/>
    <property type="match status" value="1"/>
</dbReference>
<dbReference type="Pfam" id="PF02771">
    <property type="entry name" value="Acyl-CoA_dh_N"/>
    <property type="match status" value="1"/>
</dbReference>
<accession>A0A6J6A0D7</accession>
<dbReference type="InterPro" id="IPR036250">
    <property type="entry name" value="AcylCo_DH-like_C"/>
</dbReference>
<reference evidence="8" key="1">
    <citation type="submission" date="2020-05" db="EMBL/GenBank/DDBJ databases">
        <authorList>
            <person name="Chiriac C."/>
            <person name="Salcher M."/>
            <person name="Ghai R."/>
            <person name="Kavagutti S V."/>
        </authorList>
    </citation>
    <scope>NUCLEOTIDE SEQUENCE</scope>
</reference>
<gene>
    <name evidence="8" type="ORF">UFOPK3547_01044</name>
</gene>
<name>A0A6J6A0D7_9ZZZZ</name>
<dbReference type="InterPro" id="IPR009075">
    <property type="entry name" value="AcylCo_DH/oxidase_C"/>
</dbReference>
<dbReference type="InterPro" id="IPR009100">
    <property type="entry name" value="AcylCoA_DH/oxidase_NM_dom_sf"/>
</dbReference>
<protein>
    <submittedName>
        <fullName evidence="8">Unannotated protein</fullName>
    </submittedName>
</protein>
<dbReference type="Pfam" id="PF00441">
    <property type="entry name" value="Acyl-CoA_dh_1"/>
    <property type="match status" value="1"/>
</dbReference>
<keyword evidence="4" id="KW-0274">FAD</keyword>
<evidence type="ECO:0000259" key="6">
    <source>
        <dbReference type="Pfam" id="PF00441"/>
    </source>
</evidence>
<dbReference type="InterPro" id="IPR013786">
    <property type="entry name" value="AcylCoA_DH/ox_N"/>
</dbReference>
<evidence type="ECO:0000259" key="7">
    <source>
        <dbReference type="Pfam" id="PF02771"/>
    </source>
</evidence>
<evidence type="ECO:0000256" key="3">
    <source>
        <dbReference type="ARBA" id="ARBA00022630"/>
    </source>
</evidence>
<proteinExistence type="inferred from homology"/>
<comment type="cofactor">
    <cofactor evidence="1">
        <name>FAD</name>
        <dbReference type="ChEBI" id="CHEBI:57692"/>
    </cofactor>
</comment>
<dbReference type="GO" id="GO:0050660">
    <property type="term" value="F:flavin adenine dinucleotide binding"/>
    <property type="evidence" value="ECO:0007669"/>
    <property type="project" value="InterPro"/>
</dbReference>
<dbReference type="Gene3D" id="1.10.540.10">
    <property type="entry name" value="Acyl-CoA dehydrogenase/oxidase, N-terminal domain"/>
    <property type="match status" value="1"/>
</dbReference>